<dbReference type="Proteomes" id="UP000241808">
    <property type="component" value="Unassembled WGS sequence"/>
</dbReference>
<organism evidence="2 3">
    <name type="scientific">Phreatobacter oligotrophus</name>
    <dbReference type="NCBI Taxonomy" id="1122261"/>
    <lineage>
        <taxon>Bacteria</taxon>
        <taxon>Pseudomonadati</taxon>
        <taxon>Pseudomonadota</taxon>
        <taxon>Alphaproteobacteria</taxon>
        <taxon>Hyphomicrobiales</taxon>
        <taxon>Phreatobacteraceae</taxon>
        <taxon>Phreatobacter</taxon>
    </lineage>
</organism>
<keyword evidence="2" id="KW-0808">Transferase</keyword>
<dbReference type="InterPro" id="IPR000182">
    <property type="entry name" value="GNAT_dom"/>
</dbReference>
<proteinExistence type="predicted"/>
<accession>A0A2T4ZHH9</accession>
<dbReference type="SUPFAM" id="SSF55729">
    <property type="entry name" value="Acyl-CoA N-acyltransferases (Nat)"/>
    <property type="match status" value="1"/>
</dbReference>
<dbReference type="GO" id="GO:0016747">
    <property type="term" value="F:acyltransferase activity, transferring groups other than amino-acyl groups"/>
    <property type="evidence" value="ECO:0007669"/>
    <property type="project" value="InterPro"/>
</dbReference>
<dbReference type="CDD" id="cd04301">
    <property type="entry name" value="NAT_SF"/>
    <property type="match status" value="1"/>
</dbReference>
<dbReference type="PROSITE" id="PS51186">
    <property type="entry name" value="GNAT"/>
    <property type="match status" value="1"/>
</dbReference>
<feature type="domain" description="N-acetyltransferase" evidence="1">
    <location>
        <begin position="9"/>
        <end position="164"/>
    </location>
</feature>
<dbReference type="RefSeq" id="WP_170118072.1">
    <property type="nucleotide sequence ID" value="NZ_PZZL01000001.1"/>
</dbReference>
<evidence type="ECO:0000313" key="3">
    <source>
        <dbReference type="Proteomes" id="UP000241808"/>
    </source>
</evidence>
<protein>
    <submittedName>
        <fullName evidence="2">RimJ/RimL family protein N-acetyltransferase</fullName>
    </submittedName>
</protein>
<comment type="caution">
    <text evidence="2">The sequence shown here is derived from an EMBL/GenBank/DDBJ whole genome shotgun (WGS) entry which is preliminary data.</text>
</comment>
<dbReference type="EMBL" id="PZZL01000001">
    <property type="protein sequence ID" value="PTM61441.1"/>
    <property type="molecule type" value="Genomic_DNA"/>
</dbReference>
<reference evidence="2 3" key="1">
    <citation type="submission" date="2018-04" db="EMBL/GenBank/DDBJ databases">
        <title>Genomic Encyclopedia of Archaeal and Bacterial Type Strains, Phase II (KMG-II): from individual species to whole genera.</title>
        <authorList>
            <person name="Goeker M."/>
        </authorList>
    </citation>
    <scope>NUCLEOTIDE SEQUENCE [LARGE SCALE GENOMIC DNA]</scope>
    <source>
        <strain evidence="2 3">DSM 25521</strain>
    </source>
</reference>
<dbReference type="AlphaFoldDB" id="A0A2T4ZHH9"/>
<dbReference type="PANTHER" id="PTHR43792">
    <property type="entry name" value="GNAT FAMILY, PUTATIVE (AFU_ORTHOLOGUE AFUA_3G00765)-RELATED-RELATED"/>
    <property type="match status" value="1"/>
</dbReference>
<evidence type="ECO:0000313" key="2">
    <source>
        <dbReference type="EMBL" id="PTM61441.1"/>
    </source>
</evidence>
<gene>
    <name evidence="2" type="ORF">C8P69_101109</name>
</gene>
<name>A0A2T4ZHH9_9HYPH</name>
<evidence type="ECO:0000259" key="1">
    <source>
        <dbReference type="PROSITE" id="PS51186"/>
    </source>
</evidence>
<dbReference type="InterPro" id="IPR016181">
    <property type="entry name" value="Acyl_CoA_acyltransferase"/>
</dbReference>
<sequence>MSRRVTERLVLTPVGESDFADLCALTAHPEVGGKLKHGVLTAEETRAQLDDYLETWAREGWGVFVMRRRDSGAFVGIAGLWDHDAGIGVAMRYAVMPEHRGAGFTKEAARSILDFAREKNIHPVMAVTRDNNLVSQRILVDLGFQLREIREVAHGRLVVFQLATEPSP</sequence>
<dbReference type="Gene3D" id="3.40.630.30">
    <property type="match status" value="1"/>
</dbReference>
<dbReference type="Pfam" id="PF13302">
    <property type="entry name" value="Acetyltransf_3"/>
    <property type="match status" value="1"/>
</dbReference>
<dbReference type="InterPro" id="IPR051531">
    <property type="entry name" value="N-acetyltransferase"/>
</dbReference>
<dbReference type="PANTHER" id="PTHR43792:SF1">
    <property type="entry name" value="N-ACETYLTRANSFERASE DOMAIN-CONTAINING PROTEIN"/>
    <property type="match status" value="1"/>
</dbReference>
<keyword evidence="3" id="KW-1185">Reference proteome</keyword>